<dbReference type="RefSeq" id="WP_108382393.1">
    <property type="nucleotide sequence ID" value="NZ_CP028858.1"/>
</dbReference>
<feature type="transmembrane region" description="Helical" evidence="7">
    <location>
        <begin position="155"/>
        <end position="177"/>
    </location>
</feature>
<evidence type="ECO:0000256" key="4">
    <source>
        <dbReference type="ARBA" id="ARBA00022692"/>
    </source>
</evidence>
<feature type="transmembrane region" description="Helical" evidence="7">
    <location>
        <begin position="265"/>
        <end position="283"/>
    </location>
</feature>
<protein>
    <submittedName>
        <fullName evidence="8">TIGR00374 family protein</fullName>
    </submittedName>
</protein>
<keyword evidence="4 7" id="KW-0812">Transmembrane</keyword>
<evidence type="ECO:0000313" key="9">
    <source>
        <dbReference type="Proteomes" id="UP000244727"/>
    </source>
</evidence>
<dbReference type="NCBIfam" id="TIGR00374">
    <property type="entry name" value="flippase-like domain"/>
    <property type="match status" value="1"/>
</dbReference>
<sequence>MSDSERWPTLVGFGAAVLVLAALLALVGAEDVITEFQKARPSVVLAVVVAATVWLSAWGLALQAVLGAMGVRIGPLRAIGVFTGAMFANNVTPFGQAGGEPVSALLISKATDCEYETGLAAIASIDVLHFMPSIGFAIVGLGVFGTRVVAGDQNLVAGLVAVTVLCLGFVLAAVAGWRYRYEIERQAERVVPGVVRRIVGIVPRVTPPSRANVRRRIGRFFDSIDRVASDPATLVRASVLSAIGWFALSMSLWLSLVAIGTTVPVVAVLVVIPLASILGMTPFPGGTGPVESGTVGLILSLTAASPAAATAAVVIHRGITYWGTTLAGWTITTLVGVRRGIA</sequence>
<reference evidence="8 9" key="1">
    <citation type="submission" date="2018-04" db="EMBL/GenBank/DDBJ databases">
        <title>Halococcoides cellulosivorans gen. nov., sp. nov., an extremely halophilic cellulose-utilizing haloarchaeon from hypersaline lakes.</title>
        <authorList>
            <person name="Sorokin D.Y."/>
            <person name="Toshchakov S.V."/>
            <person name="Samarov N.I."/>
            <person name="Korzhenkov A."/>
            <person name="Kublanov I.V."/>
        </authorList>
    </citation>
    <scope>NUCLEOTIDE SEQUENCE [LARGE SCALE GENOMIC DNA]</scope>
    <source>
        <strain evidence="8 9">HArcel1</strain>
    </source>
</reference>
<keyword evidence="6 7" id="KW-0472">Membrane</keyword>
<dbReference type="PANTHER" id="PTHR39087:SF2">
    <property type="entry name" value="UPF0104 MEMBRANE PROTEIN MJ1595"/>
    <property type="match status" value="1"/>
</dbReference>
<dbReference type="InterPro" id="IPR022791">
    <property type="entry name" value="L-PG_synthase/AglD"/>
</dbReference>
<feature type="transmembrane region" description="Helical" evidence="7">
    <location>
        <begin position="239"/>
        <end position="259"/>
    </location>
</feature>
<evidence type="ECO:0000256" key="1">
    <source>
        <dbReference type="ARBA" id="ARBA00004651"/>
    </source>
</evidence>
<feature type="transmembrane region" description="Helical" evidence="7">
    <location>
        <begin position="127"/>
        <end position="149"/>
    </location>
</feature>
<dbReference type="Pfam" id="PF03706">
    <property type="entry name" value="LPG_synthase_TM"/>
    <property type="match status" value="1"/>
</dbReference>
<evidence type="ECO:0000256" key="3">
    <source>
        <dbReference type="ARBA" id="ARBA00022475"/>
    </source>
</evidence>
<feature type="transmembrane region" description="Helical" evidence="7">
    <location>
        <begin position="45"/>
        <end position="69"/>
    </location>
</feature>
<dbReference type="Proteomes" id="UP000244727">
    <property type="component" value="Chromosome"/>
</dbReference>
<dbReference type="PANTHER" id="PTHR39087">
    <property type="entry name" value="UPF0104 MEMBRANE PROTEIN MJ1595"/>
    <property type="match status" value="1"/>
</dbReference>
<proteinExistence type="inferred from homology"/>
<evidence type="ECO:0000256" key="7">
    <source>
        <dbReference type="SAM" id="Phobius"/>
    </source>
</evidence>
<dbReference type="EMBL" id="CP028858">
    <property type="protein sequence ID" value="AWB27752.1"/>
    <property type="molecule type" value="Genomic_DNA"/>
</dbReference>
<dbReference type="KEGG" id="harc:HARCEL1_08525"/>
<evidence type="ECO:0000313" key="8">
    <source>
        <dbReference type="EMBL" id="AWB27752.1"/>
    </source>
</evidence>
<keyword evidence="9" id="KW-1185">Reference proteome</keyword>
<dbReference type="GeneID" id="36512546"/>
<accession>A0A2R4X1S1</accession>
<feature type="transmembrane region" description="Helical" evidence="7">
    <location>
        <begin position="295"/>
        <end position="315"/>
    </location>
</feature>
<keyword evidence="5 7" id="KW-1133">Transmembrane helix</keyword>
<organism evidence="8 9">
    <name type="scientific">Halococcoides cellulosivorans</name>
    <dbReference type="NCBI Taxonomy" id="1679096"/>
    <lineage>
        <taxon>Archaea</taxon>
        <taxon>Methanobacteriati</taxon>
        <taxon>Methanobacteriota</taxon>
        <taxon>Stenosarchaea group</taxon>
        <taxon>Halobacteria</taxon>
        <taxon>Halobacteriales</taxon>
        <taxon>Haloarculaceae</taxon>
        <taxon>Halococcoides</taxon>
    </lineage>
</organism>
<dbReference type="GO" id="GO:0005886">
    <property type="term" value="C:plasma membrane"/>
    <property type="evidence" value="ECO:0007669"/>
    <property type="project" value="UniProtKB-SubCell"/>
</dbReference>
<keyword evidence="3" id="KW-1003">Cell membrane</keyword>
<evidence type="ECO:0000256" key="6">
    <source>
        <dbReference type="ARBA" id="ARBA00023136"/>
    </source>
</evidence>
<dbReference type="AlphaFoldDB" id="A0A2R4X1S1"/>
<comment type="subcellular location">
    <subcellularLocation>
        <location evidence="1">Cell membrane</location>
        <topology evidence="1">Multi-pass membrane protein</topology>
    </subcellularLocation>
</comment>
<name>A0A2R4X1S1_9EURY</name>
<evidence type="ECO:0000256" key="2">
    <source>
        <dbReference type="ARBA" id="ARBA00011061"/>
    </source>
</evidence>
<comment type="similarity">
    <text evidence="2">Belongs to the UPF0104 family.</text>
</comment>
<gene>
    <name evidence="8" type="ORF">HARCEL1_08525</name>
</gene>
<evidence type="ECO:0000256" key="5">
    <source>
        <dbReference type="ARBA" id="ARBA00022989"/>
    </source>
</evidence>